<dbReference type="InterPro" id="IPR056599">
    <property type="entry name" value="AAA_lid_fung"/>
</dbReference>
<feature type="signal peptide" evidence="1">
    <location>
        <begin position="1"/>
        <end position="22"/>
    </location>
</feature>
<evidence type="ECO:0000259" key="2">
    <source>
        <dbReference type="Pfam" id="PF23232"/>
    </source>
</evidence>
<keyword evidence="1" id="KW-0732">Signal</keyword>
<name>J3P588_GAET3</name>
<dbReference type="EMBL" id="GL385398">
    <property type="protein sequence ID" value="EJT74839.1"/>
    <property type="molecule type" value="Genomic_DNA"/>
</dbReference>
<reference evidence="3" key="2">
    <citation type="submission" date="2010-07" db="EMBL/GenBank/DDBJ databases">
        <authorList>
            <consortium name="The Broad Institute Genome Sequencing Platform"/>
            <consortium name="Broad Institute Genome Sequencing Center for Infectious Disease"/>
            <person name="Ma L.-J."/>
            <person name="Dead R."/>
            <person name="Young S."/>
            <person name="Zeng Q."/>
            <person name="Koehrsen M."/>
            <person name="Alvarado L."/>
            <person name="Berlin A."/>
            <person name="Chapman S.B."/>
            <person name="Chen Z."/>
            <person name="Freedman E."/>
            <person name="Gellesch M."/>
            <person name="Goldberg J."/>
            <person name="Griggs A."/>
            <person name="Gujja S."/>
            <person name="Heilman E.R."/>
            <person name="Heiman D."/>
            <person name="Hepburn T."/>
            <person name="Howarth C."/>
            <person name="Jen D."/>
            <person name="Larson L."/>
            <person name="Mehta T."/>
            <person name="Neiman D."/>
            <person name="Pearson M."/>
            <person name="Roberts A."/>
            <person name="Saif S."/>
            <person name="Shea T."/>
            <person name="Shenoy N."/>
            <person name="Sisk P."/>
            <person name="Stolte C."/>
            <person name="Sykes S."/>
            <person name="Walk T."/>
            <person name="White J."/>
            <person name="Yandava C."/>
            <person name="Haas B."/>
            <person name="Nusbaum C."/>
            <person name="Birren B."/>
        </authorList>
    </citation>
    <scope>NUCLEOTIDE SEQUENCE</scope>
    <source>
        <strain evidence="3">R3-111a-1</strain>
    </source>
</reference>
<dbReference type="HOGENOM" id="CLU_2527587_0_0_1"/>
<reference evidence="3" key="3">
    <citation type="submission" date="2010-09" db="EMBL/GenBank/DDBJ databases">
        <title>Annotation of Gaeumannomyces graminis var. tritici R3-111a-1.</title>
        <authorList>
            <consortium name="The Broad Institute Genome Sequencing Platform"/>
            <person name="Ma L.-J."/>
            <person name="Dead R."/>
            <person name="Young S.K."/>
            <person name="Zeng Q."/>
            <person name="Gargeya S."/>
            <person name="Fitzgerald M."/>
            <person name="Haas B."/>
            <person name="Abouelleil A."/>
            <person name="Alvarado L."/>
            <person name="Arachchi H.M."/>
            <person name="Berlin A."/>
            <person name="Brown A."/>
            <person name="Chapman S.B."/>
            <person name="Chen Z."/>
            <person name="Dunbar C."/>
            <person name="Freedman E."/>
            <person name="Gearin G."/>
            <person name="Gellesch M."/>
            <person name="Goldberg J."/>
            <person name="Griggs A."/>
            <person name="Gujja S."/>
            <person name="Heiman D."/>
            <person name="Howarth C."/>
            <person name="Larson L."/>
            <person name="Lui A."/>
            <person name="MacDonald P.J.P."/>
            <person name="Mehta T."/>
            <person name="Montmayeur A."/>
            <person name="Murphy C."/>
            <person name="Neiman D."/>
            <person name="Pearson M."/>
            <person name="Priest M."/>
            <person name="Roberts A."/>
            <person name="Saif S."/>
            <person name="Shea T."/>
            <person name="Shenoy N."/>
            <person name="Sisk P."/>
            <person name="Stolte C."/>
            <person name="Sykes S."/>
            <person name="Yandava C."/>
            <person name="Wortman J."/>
            <person name="Nusbaum C."/>
            <person name="Birren B."/>
        </authorList>
    </citation>
    <scope>NUCLEOTIDE SEQUENCE</scope>
    <source>
        <strain evidence="3">R3-111a-1</strain>
    </source>
</reference>
<keyword evidence="5" id="KW-1185">Reference proteome</keyword>
<reference evidence="4" key="5">
    <citation type="submission" date="2018-04" db="UniProtKB">
        <authorList>
            <consortium name="EnsemblFungi"/>
        </authorList>
    </citation>
    <scope>IDENTIFICATION</scope>
    <source>
        <strain evidence="4">R3-111a-1</strain>
    </source>
</reference>
<gene>
    <name evidence="4" type="primary">20349135</name>
    <name evidence="3" type="ORF">GGTG_08677</name>
</gene>
<evidence type="ECO:0000313" key="4">
    <source>
        <dbReference type="EnsemblFungi" id="EJT74839"/>
    </source>
</evidence>
<evidence type="ECO:0000256" key="1">
    <source>
        <dbReference type="SAM" id="SignalP"/>
    </source>
</evidence>
<reference evidence="4" key="4">
    <citation type="journal article" date="2015" name="G3 (Bethesda)">
        <title>Genome sequences of three phytopathogenic species of the Magnaporthaceae family of fungi.</title>
        <authorList>
            <person name="Okagaki L.H."/>
            <person name="Nunes C.C."/>
            <person name="Sailsbery J."/>
            <person name="Clay B."/>
            <person name="Brown D."/>
            <person name="John T."/>
            <person name="Oh Y."/>
            <person name="Young N."/>
            <person name="Fitzgerald M."/>
            <person name="Haas B.J."/>
            <person name="Zeng Q."/>
            <person name="Young S."/>
            <person name="Adiconis X."/>
            <person name="Fan L."/>
            <person name="Levin J.Z."/>
            <person name="Mitchell T.K."/>
            <person name="Okubara P.A."/>
            <person name="Farman M.L."/>
            <person name="Kohn L.M."/>
            <person name="Birren B."/>
            <person name="Ma L.-J."/>
            <person name="Dean R.A."/>
        </authorList>
    </citation>
    <scope>NUCLEOTIDE SEQUENCE</scope>
    <source>
        <strain evidence="4">R3-111a-1</strain>
    </source>
</reference>
<evidence type="ECO:0000313" key="5">
    <source>
        <dbReference type="Proteomes" id="UP000006039"/>
    </source>
</evidence>
<dbReference type="STRING" id="644352.J3P588"/>
<reference evidence="5" key="1">
    <citation type="submission" date="2010-07" db="EMBL/GenBank/DDBJ databases">
        <title>The genome sequence of Gaeumannomyces graminis var. tritici strain R3-111a-1.</title>
        <authorList>
            <consortium name="The Broad Institute Genome Sequencing Platform"/>
            <person name="Ma L.-J."/>
            <person name="Dead R."/>
            <person name="Young S."/>
            <person name="Zeng Q."/>
            <person name="Koehrsen M."/>
            <person name="Alvarado L."/>
            <person name="Berlin A."/>
            <person name="Chapman S.B."/>
            <person name="Chen Z."/>
            <person name="Freedman E."/>
            <person name="Gellesch M."/>
            <person name="Goldberg J."/>
            <person name="Griggs A."/>
            <person name="Gujja S."/>
            <person name="Heilman E.R."/>
            <person name="Heiman D."/>
            <person name="Hepburn T."/>
            <person name="Howarth C."/>
            <person name="Jen D."/>
            <person name="Larson L."/>
            <person name="Mehta T."/>
            <person name="Neiman D."/>
            <person name="Pearson M."/>
            <person name="Roberts A."/>
            <person name="Saif S."/>
            <person name="Shea T."/>
            <person name="Shenoy N."/>
            <person name="Sisk P."/>
            <person name="Stolte C."/>
            <person name="Sykes S."/>
            <person name="Walk T."/>
            <person name="White J."/>
            <person name="Yandava C."/>
            <person name="Haas B."/>
            <person name="Nusbaum C."/>
            <person name="Birren B."/>
        </authorList>
    </citation>
    <scope>NUCLEOTIDE SEQUENCE [LARGE SCALE GENOMIC DNA]</scope>
    <source>
        <strain evidence="5">R3-111a-1</strain>
    </source>
</reference>
<dbReference type="Pfam" id="PF23232">
    <property type="entry name" value="AAA_lid_13"/>
    <property type="match status" value="1"/>
</dbReference>
<sequence length="84" mass="9482">MVRYLLFPYWLWVPWPWRLVVEQGPVIGFITKYWVGNPGGGWNGRQIRNACQTAIALAEYEARGSHDMIDAAEDKALGADESAT</sequence>
<proteinExistence type="predicted"/>
<dbReference type="Proteomes" id="UP000006039">
    <property type="component" value="Unassembled WGS sequence"/>
</dbReference>
<dbReference type="EnsemblFungi" id="EJT74839">
    <property type="protein sequence ID" value="EJT74839"/>
    <property type="gene ID" value="GGTG_08677"/>
</dbReference>
<accession>J3P588</accession>
<organism evidence="3">
    <name type="scientific">Gaeumannomyces tritici (strain R3-111a-1)</name>
    <name type="common">Wheat and barley take-all root rot fungus</name>
    <name type="synonym">Gaeumannomyces graminis var. tritici</name>
    <dbReference type="NCBI Taxonomy" id="644352"/>
    <lineage>
        <taxon>Eukaryota</taxon>
        <taxon>Fungi</taxon>
        <taxon>Dikarya</taxon>
        <taxon>Ascomycota</taxon>
        <taxon>Pezizomycotina</taxon>
        <taxon>Sordariomycetes</taxon>
        <taxon>Sordariomycetidae</taxon>
        <taxon>Magnaporthales</taxon>
        <taxon>Magnaporthaceae</taxon>
        <taxon>Gaeumannomyces</taxon>
    </lineage>
</organism>
<evidence type="ECO:0000313" key="3">
    <source>
        <dbReference type="EMBL" id="EJT74839.1"/>
    </source>
</evidence>
<protein>
    <recommendedName>
        <fullName evidence="2">AAA+ ATPase lid domain-containing protein</fullName>
    </recommendedName>
</protein>
<feature type="chain" id="PRO_5015094962" description="AAA+ ATPase lid domain-containing protein" evidence="1">
    <location>
        <begin position="23"/>
        <end position="84"/>
    </location>
</feature>
<dbReference type="VEuPathDB" id="FungiDB:GGTG_08677"/>
<dbReference type="OrthoDB" id="10042665at2759"/>
<dbReference type="RefSeq" id="XP_009224783.1">
    <property type="nucleotide sequence ID" value="XM_009226519.1"/>
</dbReference>
<dbReference type="AlphaFoldDB" id="J3P588"/>
<dbReference type="GeneID" id="20349135"/>
<feature type="domain" description="AAA+ ATPase lid" evidence="2">
    <location>
        <begin position="42"/>
        <end position="66"/>
    </location>
</feature>